<sequence length="520" mass="59292">MNLWVSLLHLVLGVVVLEEVISSKAKEAEGKRHLPLKTRDLRSVPFQPAPLLVDPLLCQQLRNSSDTSSPVRARRSAILLDLCDGKSIAEIERRYPAEPQVSRGKRERRKSIMDPKHQKMMLQMHNEFRRITTPQAGDMRYMKWDEYLADTAQMWADRCNFTHGFPEEVLASRKAMGQNLYAGTEYTGRQAMIMWNEEREFYDFETGECEPGEQCGHYVQLVWAESEHVGCGVARCLGKGYMIVCHYRPPGNALEVAPYEVGKPCSQCPSRLDGGLCYKNSCVSSKDCEELNLTCSCDLECQNCAILYKPMCRCDCKPGWDSLDCSRPCIDDHRFCHQDPGWPNVFSCDLQDGKVRDYFCRKMCSQCRIVDPTTPSSKLKNPKRFCCEGKSCESGNVLNGTTCECYQFCPGPFCLDHQPEESEASEGKTEERIEEQTEEKTEVKIEERIEGSTERHEVHTTEESLPMTTRKEKTQQPEERVQEDESLPTPKIATKLSSSQDSLRLDCCTFIFLLSIIVLL</sequence>
<dbReference type="InterPro" id="IPR001283">
    <property type="entry name" value="CRISP-related"/>
</dbReference>
<feature type="region of interest" description="Disordered" evidence="3">
    <location>
        <begin position="420"/>
        <end position="491"/>
    </location>
</feature>
<dbReference type="SUPFAM" id="SSF55797">
    <property type="entry name" value="PR-1-like"/>
    <property type="match status" value="1"/>
</dbReference>
<dbReference type="Gene3D" id="3.40.33.10">
    <property type="entry name" value="CAP"/>
    <property type="match status" value="1"/>
</dbReference>
<feature type="domain" description="SCP" evidence="5">
    <location>
        <begin position="116"/>
        <end position="255"/>
    </location>
</feature>
<dbReference type="InterPro" id="IPR014044">
    <property type="entry name" value="CAP_dom"/>
</dbReference>
<dbReference type="PRINTS" id="PR00837">
    <property type="entry name" value="V5TPXLIKE"/>
</dbReference>
<evidence type="ECO:0000256" key="3">
    <source>
        <dbReference type="SAM" id="MobiDB-lite"/>
    </source>
</evidence>
<reference evidence="6" key="1">
    <citation type="submission" date="2018-11" db="EMBL/GenBank/DDBJ databases">
        <title>Venom-gland transcriptomics and venom proteomics of the Florida green centipede (Hemiscolopendra marginata) reveal sex-based variation in a centipede venom.</title>
        <authorList>
            <person name="Nystrom G.S."/>
            <person name="Ward M.J."/>
            <person name="Ellsworth S.A."/>
            <person name="Rokyta D.R."/>
        </authorList>
    </citation>
    <scope>NUCLEOTIDE SEQUENCE</scope>
    <source>
        <tissue evidence="6">Venom gland</tissue>
    </source>
</reference>
<keyword evidence="4" id="KW-0732">Signal</keyword>
<feature type="compositionally biased region" description="Basic and acidic residues" evidence="3">
    <location>
        <begin position="420"/>
        <end position="462"/>
    </location>
</feature>
<dbReference type="InterPro" id="IPR018244">
    <property type="entry name" value="Allrgn_V5/Tpx1_CS"/>
</dbReference>
<evidence type="ECO:0000256" key="2">
    <source>
        <dbReference type="ARBA" id="ARBA00032745"/>
    </source>
</evidence>
<dbReference type="PANTHER" id="PTHR10334">
    <property type="entry name" value="CYSTEINE-RICH SECRETORY PROTEIN-RELATED"/>
    <property type="match status" value="1"/>
</dbReference>
<evidence type="ECO:0000259" key="5">
    <source>
        <dbReference type="SMART" id="SM00198"/>
    </source>
</evidence>
<evidence type="ECO:0000256" key="1">
    <source>
        <dbReference type="ARBA" id="ARBA00009169"/>
    </source>
</evidence>
<evidence type="ECO:0000256" key="4">
    <source>
        <dbReference type="SAM" id="SignalP"/>
    </source>
</evidence>
<accession>A0A646QDZ8</accession>
<feature type="chain" id="PRO_5025030563" description="Cysteine-rich venom protein" evidence="4">
    <location>
        <begin position="18"/>
        <end position="520"/>
    </location>
</feature>
<dbReference type="PROSITE" id="PS01009">
    <property type="entry name" value="CRISP_1"/>
    <property type="match status" value="1"/>
</dbReference>
<name>A0A646QDZ8_9MYRI</name>
<proteinExistence type="inferred from homology"/>
<feature type="compositionally biased region" description="Basic and acidic residues" evidence="3">
    <location>
        <begin position="469"/>
        <end position="480"/>
    </location>
</feature>
<dbReference type="SMART" id="SM00198">
    <property type="entry name" value="SCP"/>
    <property type="match status" value="1"/>
</dbReference>
<protein>
    <recommendedName>
        <fullName evidence="2">Cysteine-rich venom protein</fullName>
    </recommendedName>
</protein>
<dbReference type="Pfam" id="PF00188">
    <property type="entry name" value="CAP"/>
    <property type="match status" value="1"/>
</dbReference>
<dbReference type="InterPro" id="IPR035940">
    <property type="entry name" value="CAP_sf"/>
</dbReference>
<dbReference type="EMBL" id="GHBY01000671">
    <property type="protein sequence ID" value="MUP40848.1"/>
    <property type="molecule type" value="Transcribed_RNA"/>
</dbReference>
<dbReference type="GO" id="GO:0005576">
    <property type="term" value="C:extracellular region"/>
    <property type="evidence" value="ECO:0007669"/>
    <property type="project" value="InterPro"/>
</dbReference>
<evidence type="ECO:0000313" key="6">
    <source>
        <dbReference type="EMBL" id="MUP40848.1"/>
    </source>
</evidence>
<feature type="signal peptide" evidence="4">
    <location>
        <begin position="1"/>
        <end position="17"/>
    </location>
</feature>
<organism evidence="6">
    <name type="scientific">Hemiscolopendra marginata</name>
    <dbReference type="NCBI Taxonomy" id="943146"/>
    <lineage>
        <taxon>Eukaryota</taxon>
        <taxon>Metazoa</taxon>
        <taxon>Ecdysozoa</taxon>
        <taxon>Arthropoda</taxon>
        <taxon>Myriapoda</taxon>
        <taxon>Chilopoda</taxon>
        <taxon>Pleurostigmophora</taxon>
        <taxon>Scolopendromorpha</taxon>
        <taxon>Scolopendridae</taxon>
        <taxon>Hemiscolopendra</taxon>
    </lineage>
</organism>
<dbReference type="AlphaFoldDB" id="A0A646QDZ8"/>
<comment type="similarity">
    <text evidence="1">Belongs to the CRISP family. Venom allergen 5-like subfamily.</text>
</comment>